<feature type="transmembrane region" description="Helical" evidence="21">
    <location>
        <begin position="40"/>
        <end position="56"/>
    </location>
</feature>
<evidence type="ECO:0000256" key="20">
    <source>
        <dbReference type="PROSITE-ProRule" id="PRU00169"/>
    </source>
</evidence>
<dbReference type="Pfam" id="PF03924">
    <property type="entry name" value="CHASE"/>
    <property type="match status" value="1"/>
</dbReference>
<evidence type="ECO:0000256" key="21">
    <source>
        <dbReference type="SAM" id="Phobius"/>
    </source>
</evidence>
<evidence type="ECO:0000259" key="22">
    <source>
        <dbReference type="PROSITE" id="PS50109"/>
    </source>
</evidence>
<evidence type="ECO:0000256" key="12">
    <source>
        <dbReference type="ARBA" id="ARBA00022989"/>
    </source>
</evidence>
<dbReference type="InterPro" id="IPR042240">
    <property type="entry name" value="CHASE_sf"/>
</dbReference>
<evidence type="ECO:0000256" key="5">
    <source>
        <dbReference type="ARBA" id="ARBA00022553"/>
    </source>
</evidence>
<dbReference type="NCBIfam" id="TIGR00229">
    <property type="entry name" value="sensory_box"/>
    <property type="match status" value="1"/>
</dbReference>
<dbReference type="CDD" id="cd16922">
    <property type="entry name" value="HATPase_EvgS-ArcB-TorS-like"/>
    <property type="match status" value="1"/>
</dbReference>
<keyword evidence="29" id="KW-1185">Reference proteome</keyword>
<keyword evidence="5 20" id="KW-0597">Phosphoprotein</keyword>
<dbReference type="EMBL" id="JACHXS010000001">
    <property type="protein sequence ID" value="MBB3219488.1"/>
    <property type="molecule type" value="Genomic_DNA"/>
</dbReference>
<feature type="modified residue" description="4-aspartylphosphate" evidence="20">
    <location>
        <position position="1227"/>
    </location>
</feature>
<dbReference type="PROSITE" id="PS50112">
    <property type="entry name" value="PAS"/>
    <property type="match status" value="1"/>
</dbReference>
<comment type="catalytic activity">
    <reaction evidence="1">
        <text>ATP + protein L-histidine = ADP + protein N-phospho-L-histidine.</text>
        <dbReference type="EC" id="2.7.13.3"/>
    </reaction>
</comment>
<gene>
    <name evidence="28" type="ORF">FCL38_03390</name>
    <name evidence="27" type="ORF">FHS02_000275</name>
</gene>
<dbReference type="GO" id="GO:0005524">
    <property type="term" value="F:ATP binding"/>
    <property type="evidence" value="ECO:0007669"/>
    <property type="project" value="UniProtKB-KW"/>
</dbReference>
<feature type="transmembrane region" description="Helical" evidence="21">
    <location>
        <begin position="120"/>
        <end position="153"/>
    </location>
</feature>
<dbReference type="CDD" id="cd17546">
    <property type="entry name" value="REC_hyHK_CKI1_RcsC-like"/>
    <property type="match status" value="1"/>
</dbReference>
<sequence>MKTRSGPLIGNAGRIVLCTLAYVLAAAACIALAIPTGNHSPVWLPTGIALAAVLHYRRPMLIAVAAGSMIVNLYLMAGRPLAPAAAIAAASAISAGNVLATAVAWWLIRHAARTLRRDSPLVVYGYVLATVLASTASGTIGGCTLAVAGIVSWNGLGPVIALWSLGDATAMLLATPLVAAWTSRSALRPLRLRRAALPLAALLATTALAAAAVFQPAADGLPDWAPLALLIPAIGAGYLFGAPGGTAAAAIVAAGAIRLTLAGAGPFATRDQFHSLLSLHLYLALMTIAVMLMANTAPGWRRPAGSQRPGRWPMATLALCLGITATAWHAVALHAERRIGEQFGAIVDLTWQQMDYRIANYRRILMAGKAFFDASEEVTAAEWHDYVADFDVERAFPGTLGVGYATWLRSAAEAEAFVQRRRADGPAYRLWPEPVRWPVAAVTYLAPRNAGNARPLGYNMMEEINRRNALTAANASGGIGSTSTILLVHDFERRDQRGFLMFLPLYRKNAPTATPAQREAALRGFIYSPFRVHEMVGSLLGRHDAFSLRIVDLHAASGGREIYRSAARDLRGSRYVKPLAAVRTLAIDEAGHRWRLEFTASPSFESGIDRQGPLLTLGLGALISFLLFSIVRGLASTRARALEIAQQITRQLQWQQRAARQSEERFRLFTASVRSHAIIFLDAAGHVEAWNDGAANLFGHTDGEAIGRALDLWADPERGRALLAEAMAGDSATAVTELVRRDGARFLGELQLTAVRRDGVPTGFACIVRDVTAARAAEEQLRQAVAIAQSASRAKSAFVANMSHELRTPMNGVLGIAALLERGALDKEQRELVRMIRSAGETLLAVLNDILDFSKIEAGKVELHPEPVALDDVALACARLMAVNGGGRLRVLVDMAPALPATIEADALRLEQILTNLIGNALKFTEQGAVECRFGRATLDGAPALRVDVTDTGIGIDPEQQKRLFSAFAQADASTTRRFGGTGLGLTIARTLATLMGGTLDVASTPGAGSTFTLTVPLREVAAPDRYALPPAHMHLSVLVCEPETRVVSALANATARWGWHLHVAHDPARVGLLLAAPGTLPWELAIVGPGIDTAQVIAALATRRAQLPPDFALIRILDGFAVPTSDTPVPFPAAAVHAPATRAALHAALLEARTPVEPALVPVADDGIAPLAGMRVLLAEDNPINQTVAVALLDYAGAAVTVAGDGAEAIARLESDPAGFDAVLMDVQMPVLDGLAATRAIRDRLQLTLPVVAMTAGVTQEERDACSMAGMDDFIAKPIEEEELVAVLRRVRGN</sequence>
<feature type="transmembrane region" description="Helical" evidence="21">
    <location>
        <begin position="314"/>
        <end position="333"/>
    </location>
</feature>
<dbReference type="InterPro" id="IPR001610">
    <property type="entry name" value="PAC"/>
</dbReference>
<evidence type="ECO:0000256" key="15">
    <source>
        <dbReference type="ARBA" id="ARBA00023136"/>
    </source>
</evidence>
<feature type="transmembrane region" description="Helical" evidence="21">
    <location>
        <begin position="614"/>
        <end position="635"/>
    </location>
</feature>
<evidence type="ECO:0000256" key="13">
    <source>
        <dbReference type="ARBA" id="ARBA00023012"/>
    </source>
</evidence>
<dbReference type="PROSITE" id="PS50839">
    <property type="entry name" value="CHASE"/>
    <property type="match status" value="1"/>
</dbReference>
<evidence type="ECO:0000259" key="25">
    <source>
        <dbReference type="PROSITE" id="PS50113"/>
    </source>
</evidence>
<dbReference type="SUPFAM" id="SSF52172">
    <property type="entry name" value="CheY-like"/>
    <property type="match status" value="1"/>
</dbReference>
<dbReference type="PANTHER" id="PTHR45339">
    <property type="entry name" value="HYBRID SIGNAL TRANSDUCTION HISTIDINE KINASE J"/>
    <property type="match status" value="1"/>
</dbReference>
<dbReference type="InterPro" id="IPR006189">
    <property type="entry name" value="CHASE_dom"/>
</dbReference>
<feature type="domain" description="Histidine kinase" evidence="22">
    <location>
        <begin position="801"/>
        <end position="1020"/>
    </location>
</feature>
<dbReference type="Pfam" id="PF08448">
    <property type="entry name" value="PAS_4"/>
    <property type="match status" value="1"/>
</dbReference>
<dbReference type="SUPFAM" id="SSF47384">
    <property type="entry name" value="Homodimeric domain of signal transducing histidine kinase"/>
    <property type="match status" value="1"/>
</dbReference>
<evidence type="ECO:0000313" key="29">
    <source>
        <dbReference type="Proteomes" id="UP000298763"/>
    </source>
</evidence>
<comment type="function">
    <text evidence="16">Member of the two-component regulatory system BvgS/BvgA. Phosphorylates BvgA via a four-step phosphorelay in response to environmental signals.</text>
</comment>
<keyword evidence="13" id="KW-0902">Two-component regulatory system</keyword>
<organism evidence="27 30">
    <name type="scientific">Pseudoduganella umbonata</name>
    <dbReference type="NCBI Taxonomy" id="864828"/>
    <lineage>
        <taxon>Bacteria</taxon>
        <taxon>Pseudomonadati</taxon>
        <taxon>Pseudomonadota</taxon>
        <taxon>Betaproteobacteria</taxon>
        <taxon>Burkholderiales</taxon>
        <taxon>Oxalobacteraceae</taxon>
        <taxon>Telluria group</taxon>
        <taxon>Pseudoduganella</taxon>
    </lineage>
</organism>
<dbReference type="Pfam" id="PF00072">
    <property type="entry name" value="Response_reg"/>
    <property type="match status" value="1"/>
</dbReference>
<dbReference type="PROSITE" id="PS51257">
    <property type="entry name" value="PROKAR_LIPOPROTEIN"/>
    <property type="match status" value="1"/>
</dbReference>
<dbReference type="FunFam" id="3.30.565.10:FF:000010">
    <property type="entry name" value="Sensor histidine kinase RcsC"/>
    <property type="match status" value="1"/>
</dbReference>
<dbReference type="SUPFAM" id="SSF55785">
    <property type="entry name" value="PYP-like sensor domain (PAS domain)"/>
    <property type="match status" value="1"/>
</dbReference>
<keyword evidence="14" id="KW-0843">Virulence</keyword>
<protein>
    <recommendedName>
        <fullName evidence="18">Sensory/regulatory protein RpfC</fullName>
        <ecNumber evidence="3">2.7.13.3</ecNumber>
    </recommendedName>
    <alternativeName>
        <fullName evidence="19">Virulence sensor protein BvgS</fullName>
    </alternativeName>
</protein>
<dbReference type="InterPro" id="IPR003661">
    <property type="entry name" value="HisK_dim/P_dom"/>
</dbReference>
<evidence type="ECO:0000256" key="11">
    <source>
        <dbReference type="ARBA" id="ARBA00022840"/>
    </source>
</evidence>
<reference evidence="28 29" key="1">
    <citation type="submission" date="2019-05" db="EMBL/GenBank/DDBJ databases">
        <title>Draft Genome Sequences of Six Type Strains of the Genus Massilia.</title>
        <authorList>
            <person name="Miess H."/>
            <person name="Frediansyhah A."/>
            <person name="Gross H."/>
        </authorList>
    </citation>
    <scope>NUCLEOTIDE SEQUENCE [LARGE SCALE GENOMIC DNA]</scope>
    <source>
        <strain evidence="28 29">DSMZ 26121</strain>
    </source>
</reference>
<comment type="subcellular location">
    <subcellularLocation>
        <location evidence="2">Cell membrane</location>
        <topology evidence="2">Multi-pass membrane protein</topology>
    </subcellularLocation>
</comment>
<keyword evidence="12 21" id="KW-1133">Transmembrane helix</keyword>
<evidence type="ECO:0000259" key="26">
    <source>
        <dbReference type="PROSITE" id="PS50839"/>
    </source>
</evidence>
<evidence type="ECO:0000256" key="19">
    <source>
        <dbReference type="ARBA" id="ARBA00070152"/>
    </source>
</evidence>
<dbReference type="CDD" id="cd00130">
    <property type="entry name" value="PAS"/>
    <property type="match status" value="1"/>
</dbReference>
<dbReference type="Proteomes" id="UP000298763">
    <property type="component" value="Chromosome"/>
</dbReference>
<evidence type="ECO:0000256" key="16">
    <source>
        <dbReference type="ARBA" id="ARBA00058004"/>
    </source>
</evidence>
<evidence type="ECO:0000256" key="14">
    <source>
        <dbReference type="ARBA" id="ARBA00023026"/>
    </source>
</evidence>
<evidence type="ECO:0000256" key="9">
    <source>
        <dbReference type="ARBA" id="ARBA00022741"/>
    </source>
</evidence>
<dbReference type="SMART" id="SM00086">
    <property type="entry name" value="PAC"/>
    <property type="match status" value="1"/>
</dbReference>
<feature type="transmembrane region" description="Helical" evidence="21">
    <location>
        <begin position="195"/>
        <end position="218"/>
    </location>
</feature>
<dbReference type="Gene3D" id="3.30.450.20">
    <property type="entry name" value="PAS domain"/>
    <property type="match status" value="1"/>
</dbReference>
<dbReference type="PANTHER" id="PTHR45339:SF1">
    <property type="entry name" value="HYBRID SIGNAL TRANSDUCTION HISTIDINE KINASE J"/>
    <property type="match status" value="1"/>
</dbReference>
<dbReference type="SMART" id="SM00387">
    <property type="entry name" value="HATPase_c"/>
    <property type="match status" value="1"/>
</dbReference>
<comment type="subunit">
    <text evidence="17">At low DSF concentrations, interacts with RpfF.</text>
</comment>
<dbReference type="InterPro" id="IPR035965">
    <property type="entry name" value="PAS-like_dom_sf"/>
</dbReference>
<dbReference type="GO" id="GO:0000155">
    <property type="term" value="F:phosphorelay sensor kinase activity"/>
    <property type="evidence" value="ECO:0007669"/>
    <property type="project" value="InterPro"/>
</dbReference>
<dbReference type="PROSITE" id="PS50110">
    <property type="entry name" value="RESPONSE_REGULATORY"/>
    <property type="match status" value="1"/>
</dbReference>
<feature type="transmembrane region" description="Helical" evidence="21">
    <location>
        <begin position="238"/>
        <end position="261"/>
    </location>
</feature>
<evidence type="ECO:0000256" key="4">
    <source>
        <dbReference type="ARBA" id="ARBA00022475"/>
    </source>
</evidence>
<dbReference type="CDD" id="cd00082">
    <property type="entry name" value="HisKA"/>
    <property type="match status" value="1"/>
</dbReference>
<dbReference type="EC" id="2.7.13.3" evidence="3"/>
<keyword evidence="6" id="KW-0808">Transferase</keyword>
<dbReference type="InterPro" id="IPR005467">
    <property type="entry name" value="His_kinase_dom"/>
</dbReference>
<feature type="transmembrane region" description="Helical" evidence="21">
    <location>
        <begin position="84"/>
        <end position="108"/>
    </location>
</feature>
<dbReference type="InterPro" id="IPR013656">
    <property type="entry name" value="PAS_4"/>
</dbReference>
<dbReference type="InterPro" id="IPR003594">
    <property type="entry name" value="HATPase_dom"/>
</dbReference>
<keyword evidence="9" id="KW-0547">Nucleotide-binding</keyword>
<feature type="domain" description="PAC" evidence="25">
    <location>
        <begin position="732"/>
        <end position="783"/>
    </location>
</feature>
<dbReference type="InterPro" id="IPR036890">
    <property type="entry name" value="HATPase_C_sf"/>
</dbReference>
<reference evidence="27 30" key="2">
    <citation type="submission" date="2020-08" db="EMBL/GenBank/DDBJ databases">
        <title>Genomic Encyclopedia of Type Strains, Phase III (KMG-III): the genomes of soil and plant-associated and newly described type strains.</title>
        <authorList>
            <person name="Whitman W."/>
        </authorList>
    </citation>
    <scope>NUCLEOTIDE SEQUENCE [LARGE SCALE GENOMIC DNA]</scope>
    <source>
        <strain evidence="27 30">CECT 7753</strain>
    </source>
</reference>
<dbReference type="Proteomes" id="UP000584325">
    <property type="component" value="Unassembled WGS sequence"/>
</dbReference>
<evidence type="ECO:0000259" key="23">
    <source>
        <dbReference type="PROSITE" id="PS50110"/>
    </source>
</evidence>
<dbReference type="Gene3D" id="3.30.565.10">
    <property type="entry name" value="Histidine kinase-like ATPase, C-terminal domain"/>
    <property type="match status" value="1"/>
</dbReference>
<proteinExistence type="predicted"/>
<dbReference type="Gene3D" id="3.40.50.2300">
    <property type="match status" value="1"/>
</dbReference>
<evidence type="ECO:0000256" key="8">
    <source>
        <dbReference type="ARBA" id="ARBA00022729"/>
    </source>
</evidence>
<keyword evidence="4" id="KW-1003">Cell membrane</keyword>
<keyword evidence="11" id="KW-0067">ATP-binding</keyword>
<dbReference type="InterPro" id="IPR007895">
    <property type="entry name" value="MASE1"/>
</dbReference>
<dbReference type="InterPro" id="IPR000014">
    <property type="entry name" value="PAS"/>
</dbReference>
<dbReference type="InterPro" id="IPR011006">
    <property type="entry name" value="CheY-like_superfamily"/>
</dbReference>
<dbReference type="InterPro" id="IPR036097">
    <property type="entry name" value="HisK_dim/P_sf"/>
</dbReference>
<keyword evidence="15 21" id="KW-0472">Membrane</keyword>
<dbReference type="OrthoDB" id="5290456at2"/>
<dbReference type="Pfam" id="PF00512">
    <property type="entry name" value="HisKA"/>
    <property type="match status" value="1"/>
</dbReference>
<keyword evidence="8" id="KW-0732">Signal</keyword>
<dbReference type="InterPro" id="IPR004358">
    <property type="entry name" value="Sig_transdc_His_kin-like_C"/>
</dbReference>
<feature type="domain" description="CHASE" evidence="26">
    <location>
        <begin position="442"/>
        <end position="539"/>
    </location>
</feature>
<evidence type="ECO:0000313" key="27">
    <source>
        <dbReference type="EMBL" id="MBB3219488.1"/>
    </source>
</evidence>
<name>A0A4P8HMJ9_9BURK</name>
<dbReference type="PROSITE" id="PS50109">
    <property type="entry name" value="HIS_KIN"/>
    <property type="match status" value="1"/>
</dbReference>
<dbReference type="InterPro" id="IPR000700">
    <property type="entry name" value="PAS-assoc_C"/>
</dbReference>
<evidence type="ECO:0000256" key="3">
    <source>
        <dbReference type="ARBA" id="ARBA00012438"/>
    </source>
</evidence>
<dbReference type="InterPro" id="IPR001789">
    <property type="entry name" value="Sig_transdc_resp-reg_receiver"/>
</dbReference>
<evidence type="ECO:0000256" key="18">
    <source>
        <dbReference type="ARBA" id="ARBA00068150"/>
    </source>
</evidence>
<feature type="transmembrane region" description="Helical" evidence="21">
    <location>
        <begin position="273"/>
        <end position="294"/>
    </location>
</feature>
<evidence type="ECO:0000256" key="6">
    <source>
        <dbReference type="ARBA" id="ARBA00022679"/>
    </source>
</evidence>
<dbReference type="EMBL" id="CP040017">
    <property type="protein sequence ID" value="QCP09570.1"/>
    <property type="molecule type" value="Genomic_DNA"/>
</dbReference>
<feature type="transmembrane region" description="Helical" evidence="21">
    <location>
        <begin position="159"/>
        <end position="183"/>
    </location>
</feature>
<evidence type="ECO:0000256" key="17">
    <source>
        <dbReference type="ARBA" id="ARBA00064003"/>
    </source>
</evidence>
<dbReference type="RefSeq" id="WP_137312457.1">
    <property type="nucleotide sequence ID" value="NZ_CP040017.1"/>
</dbReference>
<accession>A0A4P8HMJ9</accession>
<feature type="transmembrane region" description="Helical" evidence="21">
    <location>
        <begin position="61"/>
        <end position="78"/>
    </location>
</feature>
<evidence type="ECO:0000313" key="30">
    <source>
        <dbReference type="Proteomes" id="UP000584325"/>
    </source>
</evidence>
<dbReference type="SUPFAM" id="SSF55874">
    <property type="entry name" value="ATPase domain of HSP90 chaperone/DNA topoisomerase II/histidine kinase"/>
    <property type="match status" value="1"/>
</dbReference>
<dbReference type="SMART" id="SM00388">
    <property type="entry name" value="HisKA"/>
    <property type="match status" value="1"/>
</dbReference>
<evidence type="ECO:0000256" key="1">
    <source>
        <dbReference type="ARBA" id="ARBA00000085"/>
    </source>
</evidence>
<keyword evidence="7 21" id="KW-0812">Transmembrane</keyword>
<evidence type="ECO:0000256" key="2">
    <source>
        <dbReference type="ARBA" id="ARBA00004651"/>
    </source>
</evidence>
<dbReference type="Pfam" id="PF05231">
    <property type="entry name" value="MASE1"/>
    <property type="match status" value="1"/>
</dbReference>
<evidence type="ECO:0000256" key="10">
    <source>
        <dbReference type="ARBA" id="ARBA00022777"/>
    </source>
</evidence>
<evidence type="ECO:0000256" key="7">
    <source>
        <dbReference type="ARBA" id="ARBA00022692"/>
    </source>
</evidence>
<dbReference type="SMART" id="SM01079">
    <property type="entry name" value="CHASE"/>
    <property type="match status" value="1"/>
</dbReference>
<dbReference type="Gene3D" id="3.30.450.350">
    <property type="entry name" value="CHASE domain"/>
    <property type="match status" value="1"/>
</dbReference>
<dbReference type="SMART" id="SM00448">
    <property type="entry name" value="REC"/>
    <property type="match status" value="1"/>
</dbReference>
<keyword evidence="10" id="KW-0418">Kinase</keyword>
<feature type="domain" description="Response regulatory" evidence="23">
    <location>
        <begin position="1176"/>
        <end position="1293"/>
    </location>
</feature>
<dbReference type="FunFam" id="1.10.287.130:FF:000002">
    <property type="entry name" value="Two-component osmosensing histidine kinase"/>
    <property type="match status" value="1"/>
</dbReference>
<dbReference type="PROSITE" id="PS50113">
    <property type="entry name" value="PAC"/>
    <property type="match status" value="1"/>
</dbReference>
<feature type="transmembrane region" description="Helical" evidence="21">
    <location>
        <begin position="12"/>
        <end position="34"/>
    </location>
</feature>
<dbReference type="PRINTS" id="PR00344">
    <property type="entry name" value="BCTRLSENSOR"/>
</dbReference>
<dbReference type="Gene3D" id="1.10.287.130">
    <property type="match status" value="1"/>
</dbReference>
<dbReference type="GO" id="GO:0005886">
    <property type="term" value="C:plasma membrane"/>
    <property type="evidence" value="ECO:0007669"/>
    <property type="project" value="UniProtKB-SubCell"/>
</dbReference>
<feature type="domain" description="PAS" evidence="24">
    <location>
        <begin position="662"/>
        <end position="710"/>
    </location>
</feature>
<dbReference type="Pfam" id="PF02518">
    <property type="entry name" value="HATPase_c"/>
    <property type="match status" value="1"/>
</dbReference>
<evidence type="ECO:0000259" key="24">
    <source>
        <dbReference type="PROSITE" id="PS50112"/>
    </source>
</evidence>
<evidence type="ECO:0000313" key="28">
    <source>
        <dbReference type="EMBL" id="QCP09570.1"/>
    </source>
</evidence>